<gene>
    <name evidence="2" type="ORF">HMPREF0765_1366</name>
</gene>
<feature type="transmembrane region" description="Helical" evidence="1">
    <location>
        <begin position="20"/>
        <end position="46"/>
    </location>
</feature>
<keyword evidence="1" id="KW-0472">Membrane</keyword>
<accession>C2FVL0</accession>
<sequence length="82" mass="9448">MLLKNLRDLSIKRLMERRNLIKGILISAVIVWFFIIGMAFYVYINISSLKLFIPAVVLPVTFIPMINALKVLNAEIKTRSIK</sequence>
<protein>
    <recommendedName>
        <fullName evidence="4">Redox-active disulfide protein 2</fullName>
    </recommendedName>
</protein>
<reference evidence="2 3" key="1">
    <citation type="submission" date="2009-01" db="EMBL/GenBank/DDBJ databases">
        <authorList>
            <person name="Qin X."/>
            <person name="Bachman B."/>
            <person name="Battles P."/>
            <person name="Bell A."/>
            <person name="Bess C."/>
            <person name="Bickham C."/>
            <person name="Chaboub L."/>
            <person name="Chen D."/>
            <person name="Coyle M."/>
            <person name="Deiros D.R."/>
            <person name="Dinh H."/>
            <person name="Forbes L."/>
            <person name="Fowler G."/>
            <person name="Francisco L."/>
            <person name="Fu Q."/>
            <person name="Gubbala S."/>
            <person name="Hale W."/>
            <person name="Han Y."/>
            <person name="Hemphill L."/>
            <person name="Highlander S.K."/>
            <person name="Hirani K."/>
            <person name="Hogues M."/>
            <person name="Jackson L."/>
            <person name="Jakkamsetti A."/>
            <person name="Javaid M."/>
            <person name="Jiang H."/>
            <person name="Korchina V."/>
            <person name="Kovar C."/>
            <person name="Lara F."/>
            <person name="Lee S."/>
            <person name="Mata R."/>
            <person name="Mathew T."/>
            <person name="Moen C."/>
            <person name="Morales K."/>
            <person name="Munidasa M."/>
            <person name="Nazareth L."/>
            <person name="Ngo R."/>
            <person name="Nguyen L."/>
            <person name="Okwuonu G."/>
            <person name="Ongeri F."/>
            <person name="Patil S."/>
            <person name="Petrosino J."/>
            <person name="Pham C."/>
            <person name="Pham P."/>
            <person name="Pu L.-L."/>
            <person name="Puazo M."/>
            <person name="Raj R."/>
            <person name="Reid J."/>
            <person name="Rouhana J."/>
            <person name="Saada N."/>
            <person name="Shang Y."/>
            <person name="Simmons D."/>
            <person name="Thornton R."/>
            <person name="Warren J."/>
            <person name="Weissenberger G."/>
            <person name="Zhang J."/>
            <person name="Zhang L."/>
            <person name="Zhou C."/>
            <person name="Zhu D."/>
            <person name="Muzny D."/>
            <person name="Worley K."/>
            <person name="Gibbs R."/>
        </authorList>
    </citation>
    <scope>NUCLEOTIDE SEQUENCE [LARGE SCALE GENOMIC DNA]</scope>
    <source>
        <strain evidence="2 3">ATCC 33300</strain>
    </source>
</reference>
<dbReference type="HOGENOM" id="CLU_2604275_0_0_10"/>
<evidence type="ECO:0000313" key="3">
    <source>
        <dbReference type="Proteomes" id="UP000006241"/>
    </source>
</evidence>
<proteinExistence type="predicted"/>
<evidence type="ECO:0000313" key="2">
    <source>
        <dbReference type="EMBL" id="EEI93068.1"/>
    </source>
</evidence>
<feature type="transmembrane region" description="Helical" evidence="1">
    <location>
        <begin position="52"/>
        <end position="72"/>
    </location>
</feature>
<organism evidence="2 3">
    <name type="scientific">Sphingobacterium spiritivorum ATCC 33300</name>
    <dbReference type="NCBI Taxonomy" id="525372"/>
    <lineage>
        <taxon>Bacteria</taxon>
        <taxon>Pseudomonadati</taxon>
        <taxon>Bacteroidota</taxon>
        <taxon>Sphingobacteriia</taxon>
        <taxon>Sphingobacteriales</taxon>
        <taxon>Sphingobacteriaceae</taxon>
        <taxon>Sphingobacterium</taxon>
    </lineage>
</organism>
<keyword evidence="1" id="KW-1133">Transmembrane helix</keyword>
<dbReference type="EMBL" id="ACHB01000033">
    <property type="protein sequence ID" value="EEI93068.1"/>
    <property type="molecule type" value="Genomic_DNA"/>
</dbReference>
<dbReference type="Proteomes" id="UP000006241">
    <property type="component" value="Unassembled WGS sequence"/>
</dbReference>
<evidence type="ECO:0000256" key="1">
    <source>
        <dbReference type="SAM" id="Phobius"/>
    </source>
</evidence>
<dbReference type="AlphaFoldDB" id="C2FVL0"/>
<keyword evidence="1" id="KW-0812">Transmembrane</keyword>
<name>C2FVL0_SPHSI</name>
<evidence type="ECO:0008006" key="4">
    <source>
        <dbReference type="Google" id="ProtNLM"/>
    </source>
</evidence>
<comment type="caution">
    <text evidence="2">The sequence shown here is derived from an EMBL/GenBank/DDBJ whole genome shotgun (WGS) entry which is preliminary data.</text>
</comment>